<keyword evidence="2" id="KW-0784">Thiamine biosynthesis</keyword>
<dbReference type="Proteomes" id="UP000521943">
    <property type="component" value="Unassembled WGS sequence"/>
</dbReference>
<evidence type="ECO:0000256" key="2">
    <source>
        <dbReference type="ARBA" id="ARBA00022977"/>
    </source>
</evidence>
<gene>
    <name evidence="5" type="ORF">DFP72DRAFT_903438</name>
</gene>
<evidence type="ECO:0000256" key="1">
    <source>
        <dbReference type="ARBA" id="ARBA00004948"/>
    </source>
</evidence>
<evidence type="ECO:0000256" key="3">
    <source>
        <dbReference type="SAM" id="MobiDB-lite"/>
    </source>
</evidence>
<dbReference type="Gene3D" id="3.20.20.70">
    <property type="entry name" value="Aldolase class I"/>
    <property type="match status" value="1"/>
</dbReference>
<dbReference type="EMBL" id="JACGCI010000041">
    <property type="protein sequence ID" value="KAF6753141.1"/>
    <property type="molecule type" value="Genomic_DNA"/>
</dbReference>
<reference evidence="5 6" key="1">
    <citation type="submission" date="2020-07" db="EMBL/GenBank/DDBJ databases">
        <title>Comparative genomics of pyrophilous fungi reveals a link between fire events and developmental genes.</title>
        <authorList>
            <consortium name="DOE Joint Genome Institute"/>
            <person name="Steindorff A.S."/>
            <person name="Carver A."/>
            <person name="Calhoun S."/>
            <person name="Stillman K."/>
            <person name="Liu H."/>
            <person name="Lipzen A."/>
            <person name="Pangilinan J."/>
            <person name="Labutti K."/>
            <person name="Bruns T.D."/>
            <person name="Grigoriev I.V."/>
        </authorList>
    </citation>
    <scope>NUCLEOTIDE SEQUENCE [LARGE SCALE GENOMIC DNA]</scope>
    <source>
        <strain evidence="5 6">CBS 144469</strain>
    </source>
</reference>
<dbReference type="GO" id="GO:0009228">
    <property type="term" value="P:thiamine biosynthetic process"/>
    <property type="evidence" value="ECO:0007669"/>
    <property type="project" value="UniProtKB-KW"/>
</dbReference>
<dbReference type="PANTHER" id="PTHR20857:SF23">
    <property type="entry name" value="THIAMINE BIOSYNTHETIC BIFUNCTIONAL ENZYME"/>
    <property type="match status" value="1"/>
</dbReference>
<accession>A0A8H6M5Q0</accession>
<name>A0A8H6M5Q0_9AGAR</name>
<evidence type="ECO:0000313" key="6">
    <source>
        <dbReference type="Proteomes" id="UP000521943"/>
    </source>
</evidence>
<evidence type="ECO:0000313" key="5">
    <source>
        <dbReference type="EMBL" id="KAF6753141.1"/>
    </source>
</evidence>
<comment type="pathway">
    <text evidence="1">Cofactor biosynthesis; thiamine diphosphate biosynthesis.</text>
</comment>
<proteinExistence type="predicted"/>
<evidence type="ECO:0000259" key="4">
    <source>
        <dbReference type="Pfam" id="PF02581"/>
    </source>
</evidence>
<dbReference type="SUPFAM" id="SSF51391">
    <property type="entry name" value="Thiamin phosphate synthase"/>
    <property type="match status" value="1"/>
</dbReference>
<sequence>MEIDYSVYLVTGQDLLPPGKSYLESLEESIQGGVTVVQVREKDADTGEVSAHLSKHMPGPLMRWQTHP</sequence>
<dbReference type="GO" id="GO:0004789">
    <property type="term" value="F:thiamine-phosphate diphosphorylase activity"/>
    <property type="evidence" value="ECO:0007669"/>
    <property type="project" value="TreeGrafter"/>
</dbReference>
<dbReference type="Pfam" id="PF02581">
    <property type="entry name" value="TMP-TENI"/>
    <property type="match status" value="1"/>
</dbReference>
<comment type="caution">
    <text evidence="5">The sequence shown here is derived from an EMBL/GenBank/DDBJ whole genome shotgun (WGS) entry which is preliminary data.</text>
</comment>
<feature type="region of interest" description="Disordered" evidence="3">
    <location>
        <begin position="49"/>
        <end position="68"/>
    </location>
</feature>
<dbReference type="AlphaFoldDB" id="A0A8H6M5Q0"/>
<keyword evidence="6" id="KW-1185">Reference proteome</keyword>
<dbReference type="InterPro" id="IPR022998">
    <property type="entry name" value="ThiamineP_synth_TenI"/>
</dbReference>
<dbReference type="InterPro" id="IPR013785">
    <property type="entry name" value="Aldolase_TIM"/>
</dbReference>
<feature type="domain" description="Thiamine phosphate synthase/TenI" evidence="4">
    <location>
        <begin position="7"/>
        <end position="54"/>
    </location>
</feature>
<dbReference type="InterPro" id="IPR036206">
    <property type="entry name" value="ThiamineP_synth_sf"/>
</dbReference>
<dbReference type="GO" id="GO:0005737">
    <property type="term" value="C:cytoplasm"/>
    <property type="evidence" value="ECO:0007669"/>
    <property type="project" value="TreeGrafter"/>
</dbReference>
<protein>
    <recommendedName>
        <fullName evidence="4">Thiamine phosphate synthase/TenI domain-containing protein</fullName>
    </recommendedName>
</protein>
<feature type="non-terminal residue" evidence="5">
    <location>
        <position position="68"/>
    </location>
</feature>
<organism evidence="5 6">
    <name type="scientific">Ephemerocybe angulata</name>
    <dbReference type="NCBI Taxonomy" id="980116"/>
    <lineage>
        <taxon>Eukaryota</taxon>
        <taxon>Fungi</taxon>
        <taxon>Dikarya</taxon>
        <taxon>Basidiomycota</taxon>
        <taxon>Agaricomycotina</taxon>
        <taxon>Agaricomycetes</taxon>
        <taxon>Agaricomycetidae</taxon>
        <taxon>Agaricales</taxon>
        <taxon>Agaricineae</taxon>
        <taxon>Psathyrellaceae</taxon>
        <taxon>Ephemerocybe</taxon>
    </lineage>
</organism>
<dbReference type="PANTHER" id="PTHR20857">
    <property type="entry name" value="THIAMINE-PHOSPHATE PYROPHOSPHORYLASE"/>
    <property type="match status" value="1"/>
</dbReference>